<dbReference type="KEGG" id="gji:H1R19_03050"/>
<evidence type="ECO:0000313" key="2">
    <source>
        <dbReference type="Proteomes" id="UP000515663"/>
    </source>
</evidence>
<keyword evidence="2" id="KW-1185">Reference proteome</keyword>
<name>A0A7D7RR66_9ACTN</name>
<organism evidence="1 2">
    <name type="scientific">Gordonia jinghuaiqii</name>
    <dbReference type="NCBI Taxonomy" id="2758710"/>
    <lineage>
        <taxon>Bacteria</taxon>
        <taxon>Bacillati</taxon>
        <taxon>Actinomycetota</taxon>
        <taxon>Actinomycetes</taxon>
        <taxon>Mycobacteriales</taxon>
        <taxon>Gordoniaceae</taxon>
        <taxon>Gordonia</taxon>
    </lineage>
</organism>
<evidence type="ECO:0000313" key="1">
    <source>
        <dbReference type="EMBL" id="QMT02173.1"/>
    </source>
</evidence>
<dbReference type="AlphaFoldDB" id="A0A7D7RR66"/>
<dbReference type="EMBL" id="CP059491">
    <property type="protein sequence ID" value="QMT02173.1"/>
    <property type="molecule type" value="Genomic_DNA"/>
</dbReference>
<sequence length="275" mass="29662">MTYEGPNLTVDQLRQQQLELAQKQIAIGQKYGMPGFNDMGDLAEREASGFYDTLAEEIPRSPAGSFQRYTEFLCDPGHFDPALVKLGRDGADQALEQLEKMKQDPQYAHVDFDAYGKEVVEVTDEYVVVRVALPLVVCAGARASGESVAAMGAEEDQEAAALRLSVMGSKILCPDVAGEAPPIPVDCGELALNDSGEKGTIEVRVGEVDCDKAKQVIIDSWKQLVAEGAKGVYYEVNGVTEYACNIAGAAVSDSAGYDYKCDSPMGDKVITWTEN</sequence>
<dbReference type="RefSeq" id="WP_219850538.1">
    <property type="nucleotide sequence ID" value="NZ_CP059491.1"/>
</dbReference>
<reference evidence="2" key="1">
    <citation type="submission" date="2020-07" db="EMBL/GenBank/DDBJ databases">
        <title>novel species isolated from the respiratory tract of Marmot.</title>
        <authorList>
            <person name="Zhang G."/>
        </authorList>
    </citation>
    <scope>NUCLEOTIDE SEQUENCE [LARGE SCALE GENOMIC DNA]</scope>
    <source>
        <strain evidence="2">686</strain>
    </source>
</reference>
<gene>
    <name evidence="1" type="ORF">H1R19_03050</name>
</gene>
<dbReference type="Proteomes" id="UP000515663">
    <property type="component" value="Chromosome"/>
</dbReference>
<protein>
    <submittedName>
        <fullName evidence="1">Uncharacterized protein</fullName>
    </submittedName>
</protein>
<accession>A0A7D7RR66</accession>
<proteinExistence type="predicted"/>